<protein>
    <submittedName>
        <fullName evidence="2">Uncharacterized protein</fullName>
    </submittedName>
</protein>
<organism evidence="2 3">
    <name type="scientific">Anopheles melas</name>
    <dbReference type="NCBI Taxonomy" id="34690"/>
    <lineage>
        <taxon>Eukaryota</taxon>
        <taxon>Metazoa</taxon>
        <taxon>Ecdysozoa</taxon>
        <taxon>Arthropoda</taxon>
        <taxon>Hexapoda</taxon>
        <taxon>Insecta</taxon>
        <taxon>Pterygota</taxon>
        <taxon>Neoptera</taxon>
        <taxon>Endopterygota</taxon>
        <taxon>Diptera</taxon>
        <taxon>Nematocera</taxon>
        <taxon>Culicoidea</taxon>
        <taxon>Culicidae</taxon>
        <taxon>Anophelinae</taxon>
        <taxon>Anopheles</taxon>
    </lineage>
</organism>
<feature type="region of interest" description="Disordered" evidence="1">
    <location>
        <begin position="109"/>
        <end position="138"/>
    </location>
</feature>
<accession>A0A182UGP8</accession>
<evidence type="ECO:0000313" key="2">
    <source>
        <dbReference type="EnsemblMetazoa" id="AMEC020078-PA"/>
    </source>
</evidence>
<feature type="compositionally biased region" description="Low complexity" evidence="1">
    <location>
        <begin position="67"/>
        <end position="85"/>
    </location>
</feature>
<feature type="compositionally biased region" description="Basic and acidic residues" evidence="1">
    <location>
        <begin position="114"/>
        <end position="138"/>
    </location>
</feature>
<dbReference type="AlphaFoldDB" id="A0A182UGP8"/>
<evidence type="ECO:0000256" key="1">
    <source>
        <dbReference type="SAM" id="MobiDB-lite"/>
    </source>
</evidence>
<reference evidence="3" key="1">
    <citation type="submission" date="2014-01" db="EMBL/GenBank/DDBJ databases">
        <title>The Genome Sequence of Anopheles melas CM1001059_A (V2).</title>
        <authorList>
            <consortium name="The Broad Institute Genomics Platform"/>
            <person name="Neafsey D.E."/>
            <person name="Besansky N."/>
            <person name="Howell P."/>
            <person name="Walton C."/>
            <person name="Young S.K."/>
            <person name="Zeng Q."/>
            <person name="Gargeya S."/>
            <person name="Fitzgerald M."/>
            <person name="Haas B."/>
            <person name="Abouelleil A."/>
            <person name="Allen A.W."/>
            <person name="Alvarado L."/>
            <person name="Arachchi H.M."/>
            <person name="Berlin A.M."/>
            <person name="Chapman S.B."/>
            <person name="Gainer-Dewar J."/>
            <person name="Goldberg J."/>
            <person name="Griggs A."/>
            <person name="Gujja S."/>
            <person name="Hansen M."/>
            <person name="Howarth C."/>
            <person name="Imamovic A."/>
            <person name="Ireland A."/>
            <person name="Larimer J."/>
            <person name="McCowan C."/>
            <person name="Murphy C."/>
            <person name="Pearson M."/>
            <person name="Poon T.W."/>
            <person name="Priest M."/>
            <person name="Roberts A."/>
            <person name="Saif S."/>
            <person name="Shea T."/>
            <person name="Sisk P."/>
            <person name="Sykes S."/>
            <person name="Wortman J."/>
            <person name="Nusbaum C."/>
            <person name="Birren B."/>
        </authorList>
    </citation>
    <scope>NUCLEOTIDE SEQUENCE [LARGE SCALE GENOMIC DNA]</scope>
    <source>
        <strain evidence="3">CM1001059</strain>
    </source>
</reference>
<evidence type="ECO:0000313" key="3">
    <source>
        <dbReference type="Proteomes" id="UP000075902"/>
    </source>
</evidence>
<feature type="region of interest" description="Disordered" evidence="1">
    <location>
        <begin position="66"/>
        <end position="95"/>
    </location>
</feature>
<proteinExistence type="predicted"/>
<sequence>MEPPYSYLQVDIQEHPTPIEFPPPFSIEEFNLYHHHAYPPHMNYDKNALYMNHLSLSVDAYNKNPQAAASASGSSSSSAESSSKSPTVPEESMKNISVKQLVRAKHTLQQRIKRQNETEEQKVLRRQRNAELNRKRRQNKEDIRVTIEKTKNRLRQRIKREIDRMLRTRQKRDDFLRETFEQMATVFADEDMLQYQERVAHVLWEISKASGGAHGTENSAASNATDRRVS</sequence>
<reference evidence="2" key="2">
    <citation type="submission" date="2020-05" db="UniProtKB">
        <authorList>
            <consortium name="EnsemblMetazoa"/>
        </authorList>
    </citation>
    <scope>IDENTIFICATION</scope>
    <source>
        <strain evidence="2">CM1001059</strain>
    </source>
</reference>
<dbReference type="Proteomes" id="UP000075902">
    <property type="component" value="Unassembled WGS sequence"/>
</dbReference>
<dbReference type="VEuPathDB" id="VectorBase:AMEC020078"/>
<keyword evidence="3" id="KW-1185">Reference proteome</keyword>
<name>A0A182UGP8_9DIPT</name>
<dbReference type="EnsemblMetazoa" id="AMEC020078-RA">
    <property type="protein sequence ID" value="AMEC020078-PA"/>
    <property type="gene ID" value="AMEC020078"/>
</dbReference>
<feature type="region of interest" description="Disordered" evidence="1">
    <location>
        <begin position="209"/>
        <end position="230"/>
    </location>
</feature>